<keyword evidence="2 4" id="KW-0507">mRNA processing</keyword>
<evidence type="ECO:0000256" key="2">
    <source>
        <dbReference type="ARBA" id="ARBA00022664"/>
    </source>
</evidence>
<dbReference type="InterPro" id="IPR036866">
    <property type="entry name" value="RibonucZ/Hydroxyglut_hydro"/>
</dbReference>
<dbReference type="OrthoDB" id="64353at2759"/>
<dbReference type="GO" id="GO:0003723">
    <property type="term" value="F:RNA binding"/>
    <property type="evidence" value="ECO:0007669"/>
    <property type="project" value="UniProtKB-KW"/>
</dbReference>
<comment type="subcellular location">
    <subcellularLocation>
        <location evidence="1 4">Nucleus</location>
    </subcellularLocation>
</comment>
<sequence length="959" mass="106643">MIIFTPLSEPYRVVPKGKGKGKKAQKGEVEHVKALAYLAEVDDIRILIDCGAPESFQFNENGGDLDDKLREIAPTIDLVLLCHSSMAHLGLYAYAKARFGLTAPCYTTLPVATMGRLTVLESIQSIRAENDLDPSSSKTTDENEQSQEDTAEQKPHWCIATADEVNDAFEQIITLRYLQPTHLDGRCAGLTLTAYSAGHTLGGAVWKLRSPSSGTLLIALDWNHFRERHIDGTALVASSGMSVRSGDGDEDSSNAIADAIRRPDLLITSMARFNYKNTQRRKRDTALLDMIHNTIRAGNTVLIPVDAASRLLELLVLLDQHWAYAYPHVRFPLCLVSQTGREMLERARTLMEWMTGEWARKGQNTASAEAGVEEEEGEARKKPRNNRSNNGAQAPSSPLDFKFLRIFSSLQAMDEALSPSDAKVVLAWPPSLTHGPARKLVARVAASEKDVIVLTGKGEPNSLTRQIYDEWEKRQDATAKPGLGNQGEPIQGNCKLKIEIHDKVPLQGEELEAHNEAIRAANERAAQQRALLARSTRRIEADDNVSNGEGSSDDESDEEEEDMLEEATGEEAKNRGQGMEADEGQGGPEISFDIYLKGNASRANNFVESSGERTVGRYKTGIRFRTFPVVERKKRIDGYGETLDLRQWLHRRKQLEALGGEEIEAQSAEDRRVQFQKQQAQKAEEEEKKRKEREPPTKFVVENVNVHLKCKLLFVEMDGLGDSQALRTIIPQLEPRRVIFVESNSAEQRQALEDAMGKILRRTAKDIYMPIMGEKIEIGESTANFTVNLGEDIMGSVRFSSFQDYDVTLLRAKVNFRTESSIPMLEPVQAATIKEEGDENADVNAEPRDDVIALDDEQENERGNRKELQPTTLFIGDLKLSSLKQTLSRTQRPAIPSEFIGQGTLVCGASAFKANATEDDVVTVRKENQGEIVIEGNASRNFYKIRDAVYGLHAQVTGQ</sequence>
<dbReference type="FunCoup" id="A0A316VL72">
    <property type="interactions" value="769"/>
</dbReference>
<dbReference type="GO" id="GO:0006398">
    <property type="term" value="P:mRNA 3'-end processing by stem-loop binding and cleavage"/>
    <property type="evidence" value="ECO:0007669"/>
    <property type="project" value="InterPro"/>
</dbReference>
<feature type="region of interest" description="Disordered" evidence="5">
    <location>
        <begin position="130"/>
        <end position="154"/>
    </location>
</feature>
<name>A0A316VL72_9BASI</name>
<evidence type="ECO:0000256" key="5">
    <source>
        <dbReference type="SAM" id="MobiDB-lite"/>
    </source>
</evidence>
<feature type="region of interest" description="Disordered" evidence="5">
    <location>
        <begin position="834"/>
        <end position="866"/>
    </location>
</feature>
<gene>
    <name evidence="7" type="ORF">FA14DRAFT_24674</name>
</gene>
<dbReference type="GO" id="GO:0005847">
    <property type="term" value="C:mRNA cleavage and polyadenylation specificity factor complex"/>
    <property type="evidence" value="ECO:0007669"/>
    <property type="project" value="InterPro"/>
</dbReference>
<dbReference type="InterPro" id="IPR001279">
    <property type="entry name" value="Metallo-B-lactamas"/>
</dbReference>
<protein>
    <recommendedName>
        <fullName evidence="4">Cleavage and polyadenylation specificity factor subunit 2</fullName>
    </recommendedName>
    <alternativeName>
        <fullName evidence="4">Cleavage and polyadenylation specificity factor 100 kDa subunit</fullName>
    </alternativeName>
</protein>
<proteinExistence type="inferred from homology"/>
<dbReference type="CDD" id="cd16293">
    <property type="entry name" value="CPSF2-like_MBL-fold"/>
    <property type="match status" value="1"/>
</dbReference>
<feature type="region of interest" description="Disordered" evidence="5">
    <location>
        <begin position="361"/>
        <end position="396"/>
    </location>
</feature>
<evidence type="ECO:0000313" key="8">
    <source>
        <dbReference type="Proteomes" id="UP000245771"/>
    </source>
</evidence>
<dbReference type="RefSeq" id="XP_025358569.1">
    <property type="nucleotide sequence ID" value="XM_025502067.1"/>
</dbReference>
<dbReference type="Pfam" id="PF10996">
    <property type="entry name" value="Beta-Casp"/>
    <property type="match status" value="1"/>
</dbReference>
<organism evidence="7 8">
    <name type="scientific">Meira miltonrushii</name>
    <dbReference type="NCBI Taxonomy" id="1280837"/>
    <lineage>
        <taxon>Eukaryota</taxon>
        <taxon>Fungi</taxon>
        <taxon>Dikarya</taxon>
        <taxon>Basidiomycota</taxon>
        <taxon>Ustilaginomycotina</taxon>
        <taxon>Exobasidiomycetes</taxon>
        <taxon>Exobasidiales</taxon>
        <taxon>Brachybasidiaceae</taxon>
        <taxon>Meira</taxon>
    </lineage>
</organism>
<keyword evidence="8" id="KW-1185">Reference proteome</keyword>
<dbReference type="InterPro" id="IPR027075">
    <property type="entry name" value="CPSF2"/>
</dbReference>
<evidence type="ECO:0000256" key="4">
    <source>
        <dbReference type="RuleBase" id="RU365006"/>
    </source>
</evidence>
<dbReference type="GeneID" id="37023848"/>
<dbReference type="InParanoid" id="A0A316VL72"/>
<accession>A0A316VL72</accession>
<dbReference type="AlphaFoldDB" id="A0A316VL72"/>
<keyword evidence="4" id="KW-0694">RNA-binding</keyword>
<feature type="compositionally biased region" description="Basic and acidic residues" evidence="5">
    <location>
        <begin position="682"/>
        <end position="695"/>
    </location>
</feature>
<dbReference type="SMART" id="SM01027">
    <property type="entry name" value="Beta-Casp"/>
    <property type="match status" value="1"/>
</dbReference>
<dbReference type="Gene3D" id="3.60.15.10">
    <property type="entry name" value="Ribonuclease Z/Hydroxyacylglutathione hydrolase-like"/>
    <property type="match status" value="1"/>
</dbReference>
<comment type="similarity">
    <text evidence="4">Belongs to the metallo-beta-lactamase superfamily. RNA-metabolizing metallo-beta-lactamase-like family. CPSF2/YSH1 subfamily.</text>
</comment>
<dbReference type="InterPro" id="IPR025069">
    <property type="entry name" value="Cpsf2_C"/>
</dbReference>
<dbReference type="InterPro" id="IPR035639">
    <property type="entry name" value="CPSF2_MBL"/>
</dbReference>
<feature type="compositionally biased region" description="Acidic residues" evidence="5">
    <location>
        <begin position="551"/>
        <end position="569"/>
    </location>
</feature>
<dbReference type="SUPFAM" id="SSF56281">
    <property type="entry name" value="Metallo-hydrolase/oxidoreductase"/>
    <property type="match status" value="1"/>
</dbReference>
<feature type="region of interest" description="Disordered" evidence="5">
    <location>
        <begin position="666"/>
        <end position="695"/>
    </location>
</feature>
<dbReference type="PANTHER" id="PTHR45922">
    <property type="entry name" value="CLEAVAGE AND POLYADENYLATION SPECIFICITY FACTOR SUBUNIT 2"/>
    <property type="match status" value="1"/>
</dbReference>
<keyword evidence="3 4" id="KW-0539">Nucleus</keyword>
<evidence type="ECO:0000259" key="6">
    <source>
        <dbReference type="SMART" id="SM01027"/>
    </source>
</evidence>
<dbReference type="STRING" id="1280837.A0A316VL72"/>
<dbReference type="InterPro" id="IPR022712">
    <property type="entry name" value="Beta_Casp"/>
</dbReference>
<dbReference type="Pfam" id="PF16661">
    <property type="entry name" value="Lactamase_B_6"/>
    <property type="match status" value="1"/>
</dbReference>
<dbReference type="EMBL" id="KZ819602">
    <property type="protein sequence ID" value="PWN38267.1"/>
    <property type="molecule type" value="Genomic_DNA"/>
</dbReference>
<feature type="region of interest" description="Disordered" evidence="5">
    <location>
        <begin position="534"/>
        <end position="591"/>
    </location>
</feature>
<feature type="domain" description="Beta-Casp" evidence="6">
    <location>
        <begin position="311"/>
        <end position="467"/>
    </location>
</feature>
<feature type="compositionally biased region" description="Polar residues" evidence="5">
    <location>
        <begin position="386"/>
        <end position="396"/>
    </location>
</feature>
<dbReference type="Pfam" id="PF13299">
    <property type="entry name" value="CPSF100_C"/>
    <property type="match status" value="1"/>
</dbReference>
<dbReference type="PANTHER" id="PTHR45922:SF1">
    <property type="entry name" value="CLEAVAGE AND POLYADENYLATION SPECIFICITY FACTOR SUBUNIT 2"/>
    <property type="match status" value="1"/>
</dbReference>
<evidence type="ECO:0000313" key="7">
    <source>
        <dbReference type="EMBL" id="PWN38267.1"/>
    </source>
</evidence>
<evidence type="ECO:0000256" key="1">
    <source>
        <dbReference type="ARBA" id="ARBA00004123"/>
    </source>
</evidence>
<reference evidence="7 8" key="1">
    <citation type="journal article" date="2018" name="Mol. Biol. Evol.">
        <title>Broad Genomic Sampling Reveals a Smut Pathogenic Ancestry of the Fungal Clade Ustilaginomycotina.</title>
        <authorList>
            <person name="Kijpornyongpan T."/>
            <person name="Mondo S.J."/>
            <person name="Barry K."/>
            <person name="Sandor L."/>
            <person name="Lee J."/>
            <person name="Lipzen A."/>
            <person name="Pangilinan J."/>
            <person name="LaButti K."/>
            <person name="Hainaut M."/>
            <person name="Henrissat B."/>
            <person name="Grigoriev I.V."/>
            <person name="Spatafora J.W."/>
            <person name="Aime M.C."/>
        </authorList>
    </citation>
    <scope>NUCLEOTIDE SEQUENCE [LARGE SCALE GENOMIC DNA]</scope>
    <source>
        <strain evidence="7 8">MCA 3882</strain>
    </source>
</reference>
<dbReference type="Proteomes" id="UP000245771">
    <property type="component" value="Unassembled WGS sequence"/>
</dbReference>
<evidence type="ECO:0000256" key="3">
    <source>
        <dbReference type="ARBA" id="ARBA00023242"/>
    </source>
</evidence>